<proteinExistence type="predicted"/>
<organism evidence="7 8">
    <name type="scientific">Ramlibacter terrae</name>
    <dbReference type="NCBI Taxonomy" id="2732511"/>
    <lineage>
        <taxon>Bacteria</taxon>
        <taxon>Pseudomonadati</taxon>
        <taxon>Pseudomonadota</taxon>
        <taxon>Betaproteobacteria</taxon>
        <taxon>Burkholderiales</taxon>
        <taxon>Comamonadaceae</taxon>
        <taxon>Ramlibacter</taxon>
    </lineage>
</organism>
<sequence length="352" mass="38900">MMVEFLQRNPRVATAFVALAAVFGAMVVHRLARAVLRRLVRGSLMLQSMLTATERAGSAVLPLLALMAVWQAAPNDLPFIGTVRHMNGLLLIGAMTWWFMSFINGFAEGVLARHPSTVEDNLNARRIQTQTKVLSRSAMVIVLIAGTAMALMTFPGARRWAPACWLRPACSASSAAAARPVFSNLIAGLQLALAQPIRLDDVLIVKGEWGRVEEITGTYVVLKIWDERRLIIPLQWFIENPFENWTRTGSQILGTVFLYRTTARRWTRSAPRPGRITEAAPEWDQRVFGVQVTDASERAMQVRILVSAANSGAAFDLRCKLREGVLAFPAREYPGSLPQVRSPQPVMEPAAA</sequence>
<accession>A0ABX6P5Z9</accession>
<feature type="transmembrane region" description="Helical" evidence="5">
    <location>
        <begin position="133"/>
        <end position="154"/>
    </location>
</feature>
<evidence type="ECO:0000256" key="4">
    <source>
        <dbReference type="ARBA" id="ARBA00023136"/>
    </source>
</evidence>
<protein>
    <submittedName>
        <fullName evidence="7">Mechanosensitive ion channel</fullName>
    </submittedName>
</protein>
<feature type="transmembrane region" description="Helical" evidence="5">
    <location>
        <begin position="90"/>
        <end position="112"/>
    </location>
</feature>
<evidence type="ECO:0000313" key="7">
    <source>
        <dbReference type="EMBL" id="QJW84947.1"/>
    </source>
</evidence>
<dbReference type="Pfam" id="PF00924">
    <property type="entry name" value="MS_channel_2nd"/>
    <property type="match status" value="1"/>
</dbReference>
<feature type="domain" description="Mechanosensitive ion channel MscS" evidence="6">
    <location>
        <begin position="181"/>
        <end position="247"/>
    </location>
</feature>
<dbReference type="EMBL" id="CP053418">
    <property type="protein sequence ID" value="QJW84947.1"/>
    <property type="molecule type" value="Genomic_DNA"/>
</dbReference>
<dbReference type="InterPro" id="IPR006685">
    <property type="entry name" value="MscS_channel_2nd"/>
</dbReference>
<keyword evidence="8" id="KW-1185">Reference proteome</keyword>
<dbReference type="PANTHER" id="PTHR30566:SF25">
    <property type="entry name" value="INNER MEMBRANE PROTEIN"/>
    <property type="match status" value="1"/>
</dbReference>
<dbReference type="Gene3D" id="1.10.287.1260">
    <property type="match status" value="1"/>
</dbReference>
<dbReference type="Gene3D" id="2.30.30.60">
    <property type="match status" value="1"/>
</dbReference>
<feature type="transmembrane region" description="Helical" evidence="5">
    <location>
        <begin position="52"/>
        <end position="70"/>
    </location>
</feature>
<keyword evidence="4 5" id="KW-0472">Membrane</keyword>
<evidence type="ECO:0000256" key="3">
    <source>
        <dbReference type="ARBA" id="ARBA00022989"/>
    </source>
</evidence>
<dbReference type="SUPFAM" id="SSF50182">
    <property type="entry name" value="Sm-like ribonucleoproteins"/>
    <property type="match status" value="1"/>
</dbReference>
<comment type="subcellular location">
    <subcellularLocation>
        <location evidence="1">Membrane</location>
    </subcellularLocation>
</comment>
<keyword evidence="3 5" id="KW-1133">Transmembrane helix</keyword>
<evidence type="ECO:0000259" key="6">
    <source>
        <dbReference type="Pfam" id="PF00924"/>
    </source>
</evidence>
<name>A0ABX6P5Z9_9BURK</name>
<dbReference type="Proteomes" id="UP000500826">
    <property type="component" value="Chromosome"/>
</dbReference>
<reference evidence="7 8" key="1">
    <citation type="submission" date="2020-05" db="EMBL/GenBank/DDBJ databases">
        <title>Ramlibacter rhizophilus sp. nov., isolated from rhizosphere soil of national flower Mugunghwa from South Korea.</title>
        <authorList>
            <person name="Zheng-Fei Y."/>
            <person name="Huan T."/>
        </authorList>
    </citation>
    <scope>NUCLEOTIDE SEQUENCE [LARGE SCALE GENOMIC DNA]</scope>
    <source>
        <strain evidence="7 8">H242</strain>
    </source>
</reference>
<evidence type="ECO:0000256" key="1">
    <source>
        <dbReference type="ARBA" id="ARBA00004370"/>
    </source>
</evidence>
<feature type="transmembrane region" description="Helical" evidence="5">
    <location>
        <begin position="12"/>
        <end position="32"/>
    </location>
</feature>
<keyword evidence="2 5" id="KW-0812">Transmembrane</keyword>
<dbReference type="InterPro" id="IPR023408">
    <property type="entry name" value="MscS_beta-dom_sf"/>
</dbReference>
<dbReference type="PANTHER" id="PTHR30566">
    <property type="entry name" value="YNAI-RELATED MECHANOSENSITIVE ION CHANNEL"/>
    <property type="match status" value="1"/>
</dbReference>
<evidence type="ECO:0000313" key="8">
    <source>
        <dbReference type="Proteomes" id="UP000500826"/>
    </source>
</evidence>
<evidence type="ECO:0000256" key="5">
    <source>
        <dbReference type="SAM" id="Phobius"/>
    </source>
</evidence>
<gene>
    <name evidence="7" type="ORF">HK414_19355</name>
</gene>
<dbReference type="InterPro" id="IPR010920">
    <property type="entry name" value="LSM_dom_sf"/>
</dbReference>
<evidence type="ECO:0000256" key="2">
    <source>
        <dbReference type="ARBA" id="ARBA00022692"/>
    </source>
</evidence>